<sequence>MAVALRKKLLSNGKHSLYLDIYTEEGRKYEFLKLYLYKRPKDELEKQHNKETQKTAETIRAKRELAIGAAQNGEAPAYRSKVNFLNFFQQYIKSYTKKDVRMFEGALRYFTEFAGSRDIVTNGYVSLKSVTESLCFDFRSWLDDHENLSGETPYDYFARFKKVLKQAVRDKLIATNPAEEVTNKRADKTLQKDVLSVEEVQL</sequence>
<dbReference type="Pfam" id="PF17293">
    <property type="entry name" value="Arm-DNA-bind_5"/>
    <property type="match status" value="1"/>
</dbReference>
<gene>
    <name evidence="4" type="ORF">DYU11_04085</name>
</gene>
<name>A0A418MJG9_9BACT</name>
<dbReference type="SUPFAM" id="SSF56349">
    <property type="entry name" value="DNA breaking-rejoining enzymes"/>
    <property type="match status" value="1"/>
</dbReference>
<dbReference type="OrthoDB" id="9806835at2"/>
<protein>
    <recommendedName>
        <fullName evidence="6">Phage integrase SAM-like domain-containing protein</fullName>
    </recommendedName>
</protein>
<evidence type="ECO:0008006" key="6">
    <source>
        <dbReference type="Google" id="ProtNLM"/>
    </source>
</evidence>
<dbReference type="AlphaFoldDB" id="A0A418MJG9"/>
<evidence type="ECO:0000259" key="2">
    <source>
        <dbReference type="Pfam" id="PF13102"/>
    </source>
</evidence>
<keyword evidence="1" id="KW-0238">DNA-binding</keyword>
<dbReference type="Proteomes" id="UP000283523">
    <property type="component" value="Unassembled WGS sequence"/>
</dbReference>
<accession>A0A418MJG9</accession>
<evidence type="ECO:0000259" key="3">
    <source>
        <dbReference type="Pfam" id="PF17293"/>
    </source>
</evidence>
<reference evidence="4 5" key="1">
    <citation type="submission" date="2018-08" db="EMBL/GenBank/DDBJ databases">
        <title>Fibrisoma montanum sp. nov., isolated from Danxia mountain soil.</title>
        <authorList>
            <person name="Huang Y."/>
        </authorList>
    </citation>
    <scope>NUCLEOTIDE SEQUENCE [LARGE SCALE GENOMIC DNA]</scope>
    <source>
        <strain evidence="4 5">HYT19</strain>
    </source>
</reference>
<feature type="domain" description="Arm DNA-binding" evidence="3">
    <location>
        <begin position="4"/>
        <end position="71"/>
    </location>
</feature>
<evidence type="ECO:0000313" key="4">
    <source>
        <dbReference type="EMBL" id="RIV27493.1"/>
    </source>
</evidence>
<evidence type="ECO:0000256" key="1">
    <source>
        <dbReference type="ARBA" id="ARBA00023125"/>
    </source>
</evidence>
<comment type="caution">
    <text evidence="4">The sequence shown here is derived from an EMBL/GenBank/DDBJ whole genome shotgun (WGS) entry which is preliminary data.</text>
</comment>
<dbReference type="InterPro" id="IPR011010">
    <property type="entry name" value="DNA_brk_join_enz"/>
</dbReference>
<dbReference type="RefSeq" id="WP_119666344.1">
    <property type="nucleotide sequence ID" value="NZ_QXED01000001.1"/>
</dbReference>
<dbReference type="InterPro" id="IPR010998">
    <property type="entry name" value="Integrase_recombinase_N"/>
</dbReference>
<dbReference type="InterPro" id="IPR025269">
    <property type="entry name" value="SAM-like_dom"/>
</dbReference>
<dbReference type="GO" id="GO:0003677">
    <property type="term" value="F:DNA binding"/>
    <property type="evidence" value="ECO:0007669"/>
    <property type="project" value="UniProtKB-KW"/>
</dbReference>
<dbReference type="Gene3D" id="1.10.150.130">
    <property type="match status" value="1"/>
</dbReference>
<organism evidence="4 5">
    <name type="scientific">Fibrisoma montanum</name>
    <dbReference type="NCBI Taxonomy" id="2305895"/>
    <lineage>
        <taxon>Bacteria</taxon>
        <taxon>Pseudomonadati</taxon>
        <taxon>Bacteroidota</taxon>
        <taxon>Cytophagia</taxon>
        <taxon>Cytophagales</taxon>
        <taxon>Spirosomataceae</taxon>
        <taxon>Fibrisoma</taxon>
    </lineage>
</organism>
<keyword evidence="5" id="KW-1185">Reference proteome</keyword>
<feature type="domain" description="Phage integrase SAM-like" evidence="2">
    <location>
        <begin position="83"/>
        <end position="179"/>
    </location>
</feature>
<dbReference type="EMBL" id="QXED01000001">
    <property type="protein sequence ID" value="RIV27493.1"/>
    <property type="molecule type" value="Genomic_DNA"/>
</dbReference>
<evidence type="ECO:0000313" key="5">
    <source>
        <dbReference type="Proteomes" id="UP000283523"/>
    </source>
</evidence>
<proteinExistence type="predicted"/>
<dbReference type="Pfam" id="PF13102">
    <property type="entry name" value="Phage_int_SAM_5"/>
    <property type="match status" value="1"/>
</dbReference>
<dbReference type="InterPro" id="IPR035386">
    <property type="entry name" value="Arm-DNA-bind_5"/>
</dbReference>